<feature type="region of interest" description="Disordered" evidence="1">
    <location>
        <begin position="294"/>
        <end position="314"/>
    </location>
</feature>
<sequence length="410" mass="46721">MTAPVKDALSTLNRHAGLVADALKAPLDVRDGVPLRSIMDLRHASAVRPTAEEGYRLHPRLREYLFDHLQHYPAYQSLSEIGSHITTMNALWRQVEEMRGLGDLDSTTELQDRLQDTIYDIVDNMRRNLQQLQTLLSTRYGNVRSLEAKKSQNRWYQQQSTQLIHHLGLLAHSAARVEQAATAFGMYEFAQFLRRNLLALVLDWQQSMTEMQNLLTREIFQTHRIEKHHRQLARMDMLLRQQPGWTGVDIDLDGALPDFLLATRLPAIRPHIEPEDADAEIHALIVDTASALPPLQTSQAPQEERRYKRRKIDSSPPALTPAILASERLRLHVLACTEGVSLVDWRCSDADAMSMQSCVWLCFAMQYLRMQGIRVTVVRNPPRPGERWSHTFGDAIASGPARIWAKATLP</sequence>
<proteinExistence type="predicted"/>
<gene>
    <name evidence="2" type="ORF">ACFSPV_08975</name>
</gene>
<evidence type="ECO:0000313" key="3">
    <source>
        <dbReference type="Proteomes" id="UP001597287"/>
    </source>
</evidence>
<dbReference type="Proteomes" id="UP001597287">
    <property type="component" value="Unassembled WGS sequence"/>
</dbReference>
<evidence type="ECO:0000313" key="2">
    <source>
        <dbReference type="EMBL" id="MFD2318836.1"/>
    </source>
</evidence>
<reference evidence="3" key="1">
    <citation type="journal article" date="2019" name="Int. J. Syst. Evol. Microbiol.">
        <title>The Global Catalogue of Microorganisms (GCM) 10K type strain sequencing project: providing services to taxonomists for standard genome sequencing and annotation.</title>
        <authorList>
            <consortium name="The Broad Institute Genomics Platform"/>
            <consortium name="The Broad Institute Genome Sequencing Center for Infectious Disease"/>
            <person name="Wu L."/>
            <person name="Ma J."/>
        </authorList>
    </citation>
    <scope>NUCLEOTIDE SEQUENCE [LARGE SCALE GENOMIC DNA]</scope>
    <source>
        <strain evidence="3">CCUG 62793</strain>
    </source>
</reference>
<keyword evidence="3" id="KW-1185">Reference proteome</keyword>
<organism evidence="2 3">
    <name type="scientific">Delftia deserti</name>
    <dbReference type="NCBI Taxonomy" id="1651218"/>
    <lineage>
        <taxon>Bacteria</taxon>
        <taxon>Pseudomonadati</taxon>
        <taxon>Pseudomonadota</taxon>
        <taxon>Betaproteobacteria</taxon>
        <taxon>Burkholderiales</taxon>
        <taxon>Comamonadaceae</taxon>
        <taxon>Delftia</taxon>
    </lineage>
</organism>
<accession>A0ABW5ELZ6</accession>
<evidence type="ECO:0000256" key="1">
    <source>
        <dbReference type="SAM" id="MobiDB-lite"/>
    </source>
</evidence>
<dbReference type="EMBL" id="JBHUIG010000006">
    <property type="protein sequence ID" value="MFD2318836.1"/>
    <property type="molecule type" value="Genomic_DNA"/>
</dbReference>
<comment type="caution">
    <text evidence="2">The sequence shown here is derived from an EMBL/GenBank/DDBJ whole genome shotgun (WGS) entry which is preliminary data.</text>
</comment>
<name>A0ABW5ELZ6_9BURK</name>
<protein>
    <submittedName>
        <fullName evidence="2">Uncharacterized protein</fullName>
    </submittedName>
</protein>
<dbReference type="RefSeq" id="WP_183021082.1">
    <property type="nucleotide sequence ID" value="NZ_JBHSIH010000001.1"/>
</dbReference>